<sequence>MLAGGACPPRRKQLAAKENYPPDLARVFDYVDAHRQAFIDRLLAYVAQPSISAHGVGIRETAEFLLGYLQGLGMEARLLEGAGWPFVYGRYGESPHAPTALLYGHYDVQPPDPLDAWNSPPFESEIRDGRIWGRGVGDNKGQHLAQLLAIESWLAVTGNLPCNVIVLLEGEEEVGSPHISDCVRDCRALLADADLVITADGPVHESGRPCINFGPRGIASFELRAVHAQRDFHSGNWGGVAPNPIWTLVHLLATMKDSRGAVTIDGFYDNVAPLSDLERRALDALPVDLPAVMEGAGLARLDEPQERPFFDRLAAWPTFTINGFHGGYGGPGTKTVLPREATVKCDMRLVENQGVDEILDKVEAHVRRYAPEVEVVRQGGMEPSRTPLDSPYTRPLQRAFRAAQGEDPLLVPAMGGSLPDYAWTKILGVHSFTTPYANHDEANHAPNENLEVERFIAGIRTGAAVLAYLGEES</sequence>
<comment type="caution">
    <text evidence="5">The sequence shown here is derived from an EMBL/GenBank/DDBJ whole genome shotgun (WGS) entry which is preliminary data.</text>
</comment>
<proteinExistence type="predicted"/>
<dbReference type="InterPro" id="IPR002933">
    <property type="entry name" value="Peptidase_M20"/>
</dbReference>
<reference evidence="5" key="1">
    <citation type="submission" date="2019-09" db="EMBL/GenBank/DDBJ databases">
        <title>Characterisation of the sponge microbiome using genome-centric metagenomics.</title>
        <authorList>
            <person name="Engelberts J.P."/>
            <person name="Robbins S.J."/>
            <person name="De Goeij J.M."/>
            <person name="Aranda M."/>
            <person name="Bell S.C."/>
            <person name="Webster N.S."/>
        </authorList>
    </citation>
    <scope>NUCLEOTIDE SEQUENCE</scope>
    <source>
        <strain evidence="5">SB0661_bin_32</strain>
    </source>
</reference>
<organism evidence="5">
    <name type="scientific">Caldilineaceae bacterium SB0661_bin_32</name>
    <dbReference type="NCBI Taxonomy" id="2605255"/>
    <lineage>
        <taxon>Bacteria</taxon>
        <taxon>Bacillati</taxon>
        <taxon>Chloroflexota</taxon>
        <taxon>Caldilineae</taxon>
        <taxon>Caldilineales</taxon>
        <taxon>Caldilineaceae</taxon>
    </lineage>
</organism>
<dbReference type="GO" id="GO:0046872">
    <property type="term" value="F:metal ion binding"/>
    <property type="evidence" value="ECO:0007669"/>
    <property type="project" value="UniProtKB-KW"/>
</dbReference>
<evidence type="ECO:0000256" key="3">
    <source>
        <dbReference type="ARBA" id="ARBA00022801"/>
    </source>
</evidence>
<dbReference type="InterPro" id="IPR051458">
    <property type="entry name" value="Cyt/Met_Dipeptidase"/>
</dbReference>
<dbReference type="Gene3D" id="3.30.70.360">
    <property type="match status" value="1"/>
</dbReference>
<dbReference type="NCBIfam" id="NF006579">
    <property type="entry name" value="PRK09104.1"/>
    <property type="match status" value="1"/>
</dbReference>
<dbReference type="Gene3D" id="3.40.630.10">
    <property type="entry name" value="Zn peptidases"/>
    <property type="match status" value="1"/>
</dbReference>
<dbReference type="PANTHER" id="PTHR43270:SF8">
    <property type="entry name" value="DI- AND TRIPEPTIDASE DUG2-RELATED"/>
    <property type="match status" value="1"/>
</dbReference>
<evidence type="ECO:0000259" key="4">
    <source>
        <dbReference type="Pfam" id="PF07687"/>
    </source>
</evidence>
<keyword evidence="3" id="KW-0378">Hydrolase</keyword>
<dbReference type="PANTHER" id="PTHR43270">
    <property type="entry name" value="BETA-ALA-HIS DIPEPTIDASE"/>
    <property type="match status" value="1"/>
</dbReference>
<protein>
    <submittedName>
        <fullName evidence="5">M20 family dipeptidase</fullName>
    </submittedName>
</protein>
<dbReference type="GO" id="GO:0006508">
    <property type="term" value="P:proteolysis"/>
    <property type="evidence" value="ECO:0007669"/>
    <property type="project" value="UniProtKB-KW"/>
</dbReference>
<dbReference type="AlphaFoldDB" id="A0A6B1D1M2"/>
<keyword evidence="2" id="KW-0479">Metal-binding</keyword>
<keyword evidence="1" id="KW-0645">Protease</keyword>
<dbReference type="InterPro" id="IPR011650">
    <property type="entry name" value="Peptidase_M20_dimer"/>
</dbReference>
<dbReference type="Pfam" id="PF01546">
    <property type="entry name" value="Peptidase_M20"/>
    <property type="match status" value="1"/>
</dbReference>
<dbReference type="SUPFAM" id="SSF53187">
    <property type="entry name" value="Zn-dependent exopeptidases"/>
    <property type="match status" value="1"/>
</dbReference>
<dbReference type="Pfam" id="PF07687">
    <property type="entry name" value="M20_dimer"/>
    <property type="match status" value="1"/>
</dbReference>
<dbReference type="EMBL" id="VXMH01000002">
    <property type="protein sequence ID" value="MYC93372.1"/>
    <property type="molecule type" value="Genomic_DNA"/>
</dbReference>
<evidence type="ECO:0000256" key="1">
    <source>
        <dbReference type="ARBA" id="ARBA00022670"/>
    </source>
</evidence>
<feature type="domain" description="Peptidase M20 dimerisation" evidence="4">
    <location>
        <begin position="216"/>
        <end position="373"/>
    </location>
</feature>
<dbReference type="GO" id="GO:0008233">
    <property type="term" value="F:peptidase activity"/>
    <property type="evidence" value="ECO:0007669"/>
    <property type="project" value="UniProtKB-KW"/>
</dbReference>
<name>A0A6B1D1M2_9CHLR</name>
<evidence type="ECO:0000313" key="5">
    <source>
        <dbReference type="EMBL" id="MYC93372.1"/>
    </source>
</evidence>
<gene>
    <name evidence="5" type="ORF">F4X14_00235</name>
</gene>
<evidence type="ECO:0000256" key="2">
    <source>
        <dbReference type="ARBA" id="ARBA00022723"/>
    </source>
</evidence>
<accession>A0A6B1D1M2</accession>